<gene>
    <name evidence="3" type="ORF">CPJCM30710_11100</name>
</gene>
<evidence type="ECO:0000259" key="2">
    <source>
        <dbReference type="SMART" id="SM00858"/>
    </source>
</evidence>
<dbReference type="Gene3D" id="2.30.130.110">
    <property type="match status" value="1"/>
</dbReference>
<dbReference type="AlphaFoldDB" id="A0A919RZ46"/>
<evidence type="ECO:0000256" key="1">
    <source>
        <dbReference type="ARBA" id="ARBA00023239"/>
    </source>
</evidence>
<dbReference type="GO" id="GO:0019698">
    <property type="term" value="P:D-galacturonate catabolic process"/>
    <property type="evidence" value="ECO:0007669"/>
    <property type="project" value="TreeGrafter"/>
</dbReference>
<dbReference type="Proteomes" id="UP000679179">
    <property type="component" value="Unassembled WGS sequence"/>
</dbReference>
<reference evidence="3" key="1">
    <citation type="submission" date="2021-03" db="EMBL/GenBank/DDBJ databases">
        <title>Taxonomic study of Clostridium polyendosporum from meadow-gley soil under rice.</title>
        <authorList>
            <person name="Kobayashi H."/>
            <person name="Tanizawa Y."/>
            <person name="Yagura M."/>
        </authorList>
    </citation>
    <scope>NUCLEOTIDE SEQUENCE</scope>
    <source>
        <strain evidence="3">JCM 30710</strain>
    </source>
</reference>
<keyword evidence="4" id="KW-1185">Reference proteome</keyword>
<dbReference type="Pfam" id="PF08666">
    <property type="entry name" value="SAF"/>
    <property type="match status" value="1"/>
</dbReference>
<dbReference type="PANTHER" id="PTHR30536:SF5">
    <property type="entry name" value="ALTRONATE DEHYDRATASE"/>
    <property type="match status" value="1"/>
</dbReference>
<dbReference type="InterPro" id="IPR052172">
    <property type="entry name" value="UxaA_altronate/galactarate_dh"/>
</dbReference>
<protein>
    <submittedName>
        <fullName evidence="3">D-galactarate dehydratase</fullName>
    </submittedName>
</protein>
<accession>A0A919RZ46</accession>
<dbReference type="GO" id="GO:0016829">
    <property type="term" value="F:lyase activity"/>
    <property type="evidence" value="ECO:0007669"/>
    <property type="project" value="UniProtKB-KW"/>
</dbReference>
<evidence type="ECO:0000313" key="3">
    <source>
        <dbReference type="EMBL" id="GIM28444.1"/>
    </source>
</evidence>
<keyword evidence="1" id="KW-0456">Lyase</keyword>
<dbReference type="InterPro" id="IPR044144">
    <property type="entry name" value="SAF_UxaA/GarD"/>
</dbReference>
<organism evidence="3 4">
    <name type="scientific">Clostridium polyendosporum</name>
    <dbReference type="NCBI Taxonomy" id="69208"/>
    <lineage>
        <taxon>Bacteria</taxon>
        <taxon>Bacillati</taxon>
        <taxon>Bacillota</taxon>
        <taxon>Clostridia</taxon>
        <taxon>Eubacteriales</taxon>
        <taxon>Clostridiaceae</taxon>
        <taxon>Clostridium</taxon>
    </lineage>
</organism>
<dbReference type="CDD" id="cd11613">
    <property type="entry name" value="SAF_AH_GD"/>
    <property type="match status" value="1"/>
</dbReference>
<name>A0A919RZ46_9CLOT</name>
<dbReference type="PANTHER" id="PTHR30536">
    <property type="entry name" value="ALTRONATE/GALACTARATE DEHYDRATASE"/>
    <property type="match status" value="1"/>
</dbReference>
<proteinExistence type="predicted"/>
<sequence length="99" mass="11216">MKMENNINSLMISEKDSVAVALEELNEGDAAKYKVSDEIREIKIVQNVPIYHKFVIVDVKEGDFVYKYGQVIGKATQDIKIGQHLHTHNITGIREMLGD</sequence>
<feature type="domain" description="SAF" evidence="2">
    <location>
        <begin position="16"/>
        <end position="91"/>
    </location>
</feature>
<evidence type="ECO:0000313" key="4">
    <source>
        <dbReference type="Proteomes" id="UP000679179"/>
    </source>
</evidence>
<dbReference type="EMBL" id="BOPZ01000006">
    <property type="protein sequence ID" value="GIM28444.1"/>
    <property type="molecule type" value="Genomic_DNA"/>
</dbReference>
<comment type="caution">
    <text evidence="3">The sequence shown here is derived from an EMBL/GenBank/DDBJ whole genome shotgun (WGS) entry which is preliminary data.</text>
</comment>
<dbReference type="RefSeq" id="WP_246503468.1">
    <property type="nucleotide sequence ID" value="NZ_BOPZ01000006.1"/>
</dbReference>
<dbReference type="SMART" id="SM00858">
    <property type="entry name" value="SAF"/>
    <property type="match status" value="1"/>
</dbReference>
<dbReference type="InterPro" id="IPR013974">
    <property type="entry name" value="SAF"/>
</dbReference>